<protein>
    <recommendedName>
        <fullName evidence="6">Diphthine methyltransferase</fullName>
    </recommendedName>
</protein>
<evidence type="ECO:0000256" key="2">
    <source>
        <dbReference type="ARBA" id="ARBA00022737"/>
    </source>
</evidence>
<keyword evidence="5" id="KW-1185">Reference proteome</keyword>
<reference evidence="4" key="1">
    <citation type="submission" date="2023-03" db="EMBL/GenBank/DDBJ databases">
        <title>Emydomyces testavorans Genome Sequence.</title>
        <authorList>
            <person name="Hoyer L."/>
        </authorList>
    </citation>
    <scope>NUCLEOTIDE SEQUENCE</scope>
    <source>
        <strain evidence="4">16-2883</strain>
    </source>
</reference>
<accession>A0AAF0DJJ2</accession>
<keyword evidence="2" id="KW-0677">Repeat</keyword>
<dbReference type="PANTHER" id="PTHR46042">
    <property type="entry name" value="DIPHTHINE METHYLTRANSFERASE"/>
    <property type="match status" value="1"/>
</dbReference>
<dbReference type="GO" id="GO:0017183">
    <property type="term" value="P:protein histidyl modification to diphthamide"/>
    <property type="evidence" value="ECO:0007669"/>
    <property type="project" value="TreeGrafter"/>
</dbReference>
<evidence type="ECO:0008006" key="6">
    <source>
        <dbReference type="Google" id="ProtNLM"/>
    </source>
</evidence>
<dbReference type="InterPro" id="IPR052415">
    <property type="entry name" value="Diphthine_MTase"/>
</dbReference>
<dbReference type="SUPFAM" id="SSF50978">
    <property type="entry name" value="WD40 repeat-like"/>
    <property type="match status" value="1"/>
</dbReference>
<dbReference type="Gene3D" id="2.130.10.10">
    <property type="entry name" value="YVTN repeat-like/Quinoprotein amine dehydrogenase"/>
    <property type="match status" value="1"/>
</dbReference>
<sequence>MDSAVQSPRSLFTFYIDQPPSCLAFCPTAPNHLLISTYLLTETPGEDSSTPKSNRTGNLQLFKFDPRLYHLSQVQQLSLDSAVFDFQFSPREPSLFAVALSTAVVSLYRIVTVNDGSDSAAEILFVRSIHVHEDAKQLVLFLAWIPYHGPVEAEHDTQGIKDGFAVSFPDGRVSIFCTRPGTEILDRDSLMSEIRLSGFPIEVWYVAFQLAPLGDKQTPVLFAGDDMHHVRGVSLDQTASAEDISSLSWQIDDRGRYHDAGVTAILPLFTNEMGTILLTGSYDEHIRVYRFKTPCEVLACKNLGGGVWRLKLIESKSSPGADIDIPLERQEGSKLTCSYLILASCMHGGSRLLRITHSVSWEDSQCGEGKWEIDVLAEFKEHQSMNYASDFYRGEKEETGEADATTERIIFCVTSSFYDKRVCVWKANI</sequence>
<evidence type="ECO:0000256" key="3">
    <source>
        <dbReference type="ARBA" id="ARBA00043952"/>
    </source>
</evidence>
<evidence type="ECO:0000313" key="5">
    <source>
        <dbReference type="Proteomes" id="UP001219355"/>
    </source>
</evidence>
<evidence type="ECO:0000256" key="1">
    <source>
        <dbReference type="ARBA" id="ARBA00022574"/>
    </source>
</evidence>
<name>A0AAF0DJJ2_9EURO</name>
<dbReference type="PANTHER" id="PTHR46042:SF1">
    <property type="entry name" value="DIPHTHINE METHYLTRANSFERASE"/>
    <property type="match status" value="1"/>
</dbReference>
<evidence type="ECO:0000313" key="4">
    <source>
        <dbReference type="EMBL" id="WEW59926.1"/>
    </source>
</evidence>
<organism evidence="4 5">
    <name type="scientific">Emydomyces testavorans</name>
    <dbReference type="NCBI Taxonomy" id="2070801"/>
    <lineage>
        <taxon>Eukaryota</taxon>
        <taxon>Fungi</taxon>
        <taxon>Dikarya</taxon>
        <taxon>Ascomycota</taxon>
        <taxon>Pezizomycotina</taxon>
        <taxon>Eurotiomycetes</taxon>
        <taxon>Eurotiomycetidae</taxon>
        <taxon>Onygenales</taxon>
        <taxon>Nannizziopsiaceae</taxon>
        <taxon>Emydomyces</taxon>
    </lineage>
</organism>
<dbReference type="Proteomes" id="UP001219355">
    <property type="component" value="Chromosome 3"/>
</dbReference>
<proteinExistence type="predicted"/>
<dbReference type="GO" id="GO:0061685">
    <property type="term" value="F:diphthine methylesterase activity"/>
    <property type="evidence" value="ECO:0007669"/>
    <property type="project" value="TreeGrafter"/>
</dbReference>
<dbReference type="EMBL" id="CP120629">
    <property type="protein sequence ID" value="WEW59926.1"/>
    <property type="molecule type" value="Genomic_DNA"/>
</dbReference>
<dbReference type="InterPro" id="IPR036322">
    <property type="entry name" value="WD40_repeat_dom_sf"/>
</dbReference>
<dbReference type="InterPro" id="IPR015943">
    <property type="entry name" value="WD40/YVTN_repeat-like_dom_sf"/>
</dbReference>
<keyword evidence="1" id="KW-0853">WD repeat</keyword>
<gene>
    <name evidence="4" type="ORF">PRK78_005408</name>
</gene>
<dbReference type="GO" id="GO:0005737">
    <property type="term" value="C:cytoplasm"/>
    <property type="evidence" value="ECO:0007669"/>
    <property type="project" value="TreeGrafter"/>
</dbReference>
<dbReference type="AlphaFoldDB" id="A0AAF0DJJ2"/>
<comment type="pathway">
    <text evidence="3">Protein modification.</text>
</comment>